<evidence type="ECO:0000313" key="7">
    <source>
        <dbReference type="EMBL" id="RFF30181.1"/>
    </source>
</evidence>
<dbReference type="GO" id="GO:0004252">
    <property type="term" value="F:serine-type endopeptidase activity"/>
    <property type="evidence" value="ECO:0007669"/>
    <property type="project" value="InterPro"/>
</dbReference>
<keyword evidence="7" id="KW-0645">Protease</keyword>
<feature type="transmembrane region" description="Helical" evidence="5">
    <location>
        <begin position="69"/>
        <end position="93"/>
    </location>
</feature>
<sequence length="217" mass="23850">MNQPFPFQRQSNPPVSMILLGVTVVAYFVQVSSMSEVIRLFALWPLGTPELIRFADGSAMSTGFAPWQLISYGFLHGGIGHLFFNMFALYMFGLPVERVWGARRFLVYYFVCMAGAAVIQLGVAAVTGDIYPTIGASGAVFGLLLAYGLMFPNSTIMLLIPPIPMKAKYFVIGYGLLTLFMGMTGTMAGVAHFAHLGGMLFGFGLILYWGSRRSRRR</sequence>
<feature type="domain" description="Peptidase S54 rhomboid" evidence="6">
    <location>
        <begin position="66"/>
        <end position="208"/>
    </location>
</feature>
<feature type="transmembrane region" description="Helical" evidence="5">
    <location>
        <begin position="193"/>
        <end position="211"/>
    </location>
</feature>
<reference evidence="7 8" key="1">
    <citation type="submission" date="2018-08" db="EMBL/GenBank/DDBJ databases">
        <title>Wenzhouxiangella salilacus sp. nov., a novel bacterium isolated from a saline lake in Xinjiang Province, China.</title>
        <authorList>
            <person name="Han S."/>
        </authorList>
    </citation>
    <scope>NUCLEOTIDE SEQUENCE [LARGE SCALE GENOMIC DNA]</scope>
    <source>
        <strain evidence="7 8">XDB06</strain>
    </source>
</reference>
<dbReference type="InterPro" id="IPR035952">
    <property type="entry name" value="Rhomboid-like_sf"/>
</dbReference>
<evidence type="ECO:0000313" key="8">
    <source>
        <dbReference type="Proteomes" id="UP000260351"/>
    </source>
</evidence>
<keyword evidence="3 5" id="KW-1133">Transmembrane helix</keyword>
<dbReference type="SUPFAM" id="SSF144091">
    <property type="entry name" value="Rhomboid-like"/>
    <property type="match status" value="1"/>
</dbReference>
<dbReference type="Gene3D" id="1.20.1540.10">
    <property type="entry name" value="Rhomboid-like"/>
    <property type="match status" value="1"/>
</dbReference>
<keyword evidence="7" id="KW-0378">Hydrolase</keyword>
<dbReference type="InterPro" id="IPR022764">
    <property type="entry name" value="Peptidase_S54_rhomboid_dom"/>
</dbReference>
<feature type="transmembrane region" description="Helical" evidence="5">
    <location>
        <begin position="169"/>
        <end position="187"/>
    </location>
</feature>
<comment type="caution">
    <text evidence="7">The sequence shown here is derived from an EMBL/GenBank/DDBJ whole genome shotgun (WGS) entry which is preliminary data.</text>
</comment>
<dbReference type="OrthoDB" id="9814037at2"/>
<accession>A0A3E1K839</accession>
<evidence type="ECO:0000256" key="5">
    <source>
        <dbReference type="SAM" id="Phobius"/>
    </source>
</evidence>
<dbReference type="EMBL" id="QUZK01000037">
    <property type="protein sequence ID" value="RFF30181.1"/>
    <property type="molecule type" value="Genomic_DNA"/>
</dbReference>
<dbReference type="RefSeq" id="WP_116650782.1">
    <property type="nucleotide sequence ID" value="NZ_QUZK01000037.1"/>
</dbReference>
<evidence type="ECO:0000256" key="1">
    <source>
        <dbReference type="ARBA" id="ARBA00004141"/>
    </source>
</evidence>
<keyword evidence="8" id="KW-1185">Reference proteome</keyword>
<keyword evidence="2 5" id="KW-0812">Transmembrane</keyword>
<proteinExistence type="predicted"/>
<comment type="subcellular location">
    <subcellularLocation>
        <location evidence="1">Membrane</location>
        <topology evidence="1">Multi-pass membrane protein</topology>
    </subcellularLocation>
</comment>
<protein>
    <submittedName>
        <fullName evidence="7">Rhomboid family intramembrane serine protease</fullName>
    </submittedName>
</protein>
<feature type="transmembrane region" description="Helical" evidence="5">
    <location>
        <begin position="130"/>
        <end position="149"/>
    </location>
</feature>
<evidence type="ECO:0000259" key="6">
    <source>
        <dbReference type="Pfam" id="PF01694"/>
    </source>
</evidence>
<evidence type="ECO:0000256" key="4">
    <source>
        <dbReference type="ARBA" id="ARBA00023136"/>
    </source>
</evidence>
<keyword evidence="4 5" id="KW-0472">Membrane</keyword>
<gene>
    <name evidence="7" type="ORF">DZC52_08875</name>
</gene>
<dbReference type="PANTHER" id="PTHR43066:SF11">
    <property type="entry name" value="PEPTIDASE S54 RHOMBOID DOMAIN-CONTAINING PROTEIN"/>
    <property type="match status" value="1"/>
</dbReference>
<feature type="transmembrane region" description="Helical" evidence="5">
    <location>
        <begin position="105"/>
        <end position="124"/>
    </location>
</feature>
<evidence type="ECO:0000256" key="3">
    <source>
        <dbReference type="ARBA" id="ARBA00022989"/>
    </source>
</evidence>
<dbReference type="AlphaFoldDB" id="A0A3E1K839"/>
<organism evidence="7 8">
    <name type="scientific">Wenzhouxiangella sediminis</name>
    <dbReference type="NCBI Taxonomy" id="1792836"/>
    <lineage>
        <taxon>Bacteria</taxon>
        <taxon>Pseudomonadati</taxon>
        <taxon>Pseudomonadota</taxon>
        <taxon>Gammaproteobacteria</taxon>
        <taxon>Chromatiales</taxon>
        <taxon>Wenzhouxiangellaceae</taxon>
        <taxon>Wenzhouxiangella</taxon>
    </lineage>
</organism>
<dbReference type="Pfam" id="PF01694">
    <property type="entry name" value="Rhomboid"/>
    <property type="match status" value="1"/>
</dbReference>
<name>A0A3E1K839_9GAMM</name>
<evidence type="ECO:0000256" key="2">
    <source>
        <dbReference type="ARBA" id="ARBA00022692"/>
    </source>
</evidence>
<dbReference type="GO" id="GO:0006508">
    <property type="term" value="P:proteolysis"/>
    <property type="evidence" value="ECO:0007669"/>
    <property type="project" value="UniProtKB-KW"/>
</dbReference>
<dbReference type="Proteomes" id="UP000260351">
    <property type="component" value="Unassembled WGS sequence"/>
</dbReference>
<dbReference type="PANTHER" id="PTHR43066">
    <property type="entry name" value="RHOMBOID-RELATED PROTEIN"/>
    <property type="match status" value="1"/>
</dbReference>
<dbReference type="GO" id="GO:0016020">
    <property type="term" value="C:membrane"/>
    <property type="evidence" value="ECO:0007669"/>
    <property type="project" value="UniProtKB-SubCell"/>
</dbReference>
<feature type="transmembrane region" description="Helical" evidence="5">
    <location>
        <begin position="12"/>
        <end position="30"/>
    </location>
</feature>